<dbReference type="Gene3D" id="1.10.150.130">
    <property type="match status" value="1"/>
</dbReference>
<keyword evidence="3 5" id="KW-0238">DNA-binding</keyword>
<sequence length="426" mass="47220">MAGKSGHRAFGNIETRRNTRTKKVSGYRARYLGPDGQTHPRSFGDKLAAEAWLVEEKRLIDRDEWSPPKSRGSVVGRLTLSEWAREYIESRTLAPSTYRNYTRNLRVYIEPTIGKKYVDEITVTDVTVWHTKLKAEARARAKKAERADRTGAGEAAQVYKFLSGVFKGAVEAGLIGISPARVVGAGRYKRRRRVILTPGEVRALAEALPENLRALADLLNWTGMRIGEARALRRCDVDLRDPRNASVSVEQNVSQGGKGINAVVGPVKSDAGYRTIAIAEDLVPILAAHIDRFAQSGRDGLVFPGQKGGVLPEGTWRDNWIRARNKAGLPGVKTHDLRHTSLTLAARAGATTAELMYRAGHSEPRVAMDYQHAAAERDRMIAERMSAEARKDELAERRLRRNPALLGPDERRTDRSEPPADSIGHL</sequence>
<dbReference type="GO" id="GO:0006310">
    <property type="term" value="P:DNA recombination"/>
    <property type="evidence" value="ECO:0007669"/>
    <property type="project" value="UniProtKB-KW"/>
</dbReference>
<dbReference type="AlphaFoldDB" id="A0A9X2G8A3"/>
<dbReference type="PROSITE" id="PS51898">
    <property type="entry name" value="TYR_RECOMBINASE"/>
    <property type="match status" value="1"/>
</dbReference>
<reference evidence="9" key="1">
    <citation type="submission" date="2022-06" db="EMBL/GenBank/DDBJ databases">
        <title>Genomic Encyclopedia of Archaeal and Bacterial Type Strains, Phase II (KMG-II): from individual species to whole genera.</title>
        <authorList>
            <person name="Goeker M."/>
        </authorList>
    </citation>
    <scope>NUCLEOTIDE SEQUENCE</scope>
    <source>
        <strain evidence="9">DSM 26652</strain>
    </source>
</reference>
<gene>
    <name evidence="9" type="ORF">APR03_004802</name>
</gene>
<dbReference type="Proteomes" id="UP001139493">
    <property type="component" value="Unassembled WGS sequence"/>
</dbReference>
<dbReference type="InterPro" id="IPR013762">
    <property type="entry name" value="Integrase-like_cat_sf"/>
</dbReference>
<dbReference type="InterPro" id="IPR004107">
    <property type="entry name" value="Integrase_SAM-like_N"/>
</dbReference>
<dbReference type="InterPro" id="IPR058717">
    <property type="entry name" value="Phage_L5_Integrase_N"/>
</dbReference>
<evidence type="ECO:0000313" key="10">
    <source>
        <dbReference type="Proteomes" id="UP001139493"/>
    </source>
</evidence>
<feature type="compositionally biased region" description="Basic and acidic residues" evidence="6">
    <location>
        <begin position="408"/>
        <end position="418"/>
    </location>
</feature>
<dbReference type="SUPFAM" id="SSF56349">
    <property type="entry name" value="DNA breaking-rejoining enzymes"/>
    <property type="match status" value="1"/>
</dbReference>
<feature type="region of interest" description="Disordered" evidence="6">
    <location>
        <begin position="389"/>
        <end position="426"/>
    </location>
</feature>
<evidence type="ECO:0000259" key="7">
    <source>
        <dbReference type="PROSITE" id="PS51898"/>
    </source>
</evidence>
<dbReference type="Gene3D" id="1.10.443.10">
    <property type="entry name" value="Intergrase catalytic core"/>
    <property type="match status" value="1"/>
</dbReference>
<dbReference type="PROSITE" id="PS51900">
    <property type="entry name" value="CB"/>
    <property type="match status" value="1"/>
</dbReference>
<feature type="domain" description="Tyr recombinase" evidence="7">
    <location>
        <begin position="191"/>
        <end position="383"/>
    </location>
</feature>
<protein>
    <submittedName>
        <fullName evidence="9">Site-specific recombinase XerD</fullName>
    </submittedName>
</protein>
<dbReference type="Pfam" id="PF14659">
    <property type="entry name" value="Phage_int_SAM_3"/>
    <property type="match status" value="1"/>
</dbReference>
<dbReference type="Pfam" id="PF00589">
    <property type="entry name" value="Phage_integrase"/>
    <property type="match status" value="1"/>
</dbReference>
<comment type="caution">
    <text evidence="9">The sequence shown here is derived from an EMBL/GenBank/DDBJ whole genome shotgun (WGS) entry which is preliminary data.</text>
</comment>
<comment type="similarity">
    <text evidence="1">Belongs to the 'phage' integrase family.</text>
</comment>
<evidence type="ECO:0000256" key="6">
    <source>
        <dbReference type="SAM" id="MobiDB-lite"/>
    </source>
</evidence>
<proteinExistence type="inferred from homology"/>
<feature type="domain" description="Core-binding (CB)" evidence="8">
    <location>
        <begin position="78"/>
        <end position="163"/>
    </location>
</feature>
<evidence type="ECO:0000256" key="4">
    <source>
        <dbReference type="ARBA" id="ARBA00023172"/>
    </source>
</evidence>
<dbReference type="CDD" id="cd01189">
    <property type="entry name" value="INT_ICEBs1_C_like"/>
    <property type="match status" value="1"/>
</dbReference>
<dbReference type="EMBL" id="JAMTCS010000019">
    <property type="protein sequence ID" value="MCP2267425.1"/>
    <property type="molecule type" value="Genomic_DNA"/>
</dbReference>
<dbReference type="PANTHER" id="PTHR30349">
    <property type="entry name" value="PHAGE INTEGRASE-RELATED"/>
    <property type="match status" value="1"/>
</dbReference>
<keyword evidence="2" id="KW-0229">DNA integration</keyword>
<evidence type="ECO:0000256" key="3">
    <source>
        <dbReference type="ARBA" id="ARBA00023125"/>
    </source>
</evidence>
<organism evidence="9 10">
    <name type="scientific">Promicromonospora thailandica</name>
    <dbReference type="NCBI Taxonomy" id="765201"/>
    <lineage>
        <taxon>Bacteria</taxon>
        <taxon>Bacillati</taxon>
        <taxon>Actinomycetota</taxon>
        <taxon>Actinomycetes</taxon>
        <taxon>Micrococcales</taxon>
        <taxon>Promicromonosporaceae</taxon>
        <taxon>Promicromonospora</taxon>
    </lineage>
</organism>
<dbReference type="GO" id="GO:0003677">
    <property type="term" value="F:DNA binding"/>
    <property type="evidence" value="ECO:0007669"/>
    <property type="project" value="UniProtKB-UniRule"/>
</dbReference>
<keyword evidence="4" id="KW-0233">DNA recombination</keyword>
<feature type="region of interest" description="Disordered" evidence="6">
    <location>
        <begin position="1"/>
        <end position="22"/>
    </location>
</feature>
<dbReference type="PANTHER" id="PTHR30349:SF64">
    <property type="entry name" value="PROPHAGE INTEGRASE INTD-RELATED"/>
    <property type="match status" value="1"/>
</dbReference>
<evidence type="ECO:0000256" key="1">
    <source>
        <dbReference type="ARBA" id="ARBA00008857"/>
    </source>
</evidence>
<dbReference type="RefSeq" id="WP_253839891.1">
    <property type="nucleotide sequence ID" value="NZ_JAMTCS010000019.1"/>
</dbReference>
<keyword evidence="10" id="KW-1185">Reference proteome</keyword>
<dbReference type="Pfam" id="PF26003">
    <property type="entry name" value="Integrase_N_phage"/>
    <property type="match status" value="1"/>
</dbReference>
<name>A0A9X2G8A3_9MICO</name>
<accession>A0A9X2G8A3</accession>
<dbReference type="InterPro" id="IPR050090">
    <property type="entry name" value="Tyrosine_recombinase_XerCD"/>
</dbReference>
<dbReference type="InterPro" id="IPR044068">
    <property type="entry name" value="CB"/>
</dbReference>
<evidence type="ECO:0000259" key="8">
    <source>
        <dbReference type="PROSITE" id="PS51900"/>
    </source>
</evidence>
<evidence type="ECO:0000256" key="5">
    <source>
        <dbReference type="PROSITE-ProRule" id="PRU01248"/>
    </source>
</evidence>
<dbReference type="InterPro" id="IPR011010">
    <property type="entry name" value="DNA_brk_join_enz"/>
</dbReference>
<dbReference type="InterPro" id="IPR010998">
    <property type="entry name" value="Integrase_recombinase_N"/>
</dbReference>
<dbReference type="InterPro" id="IPR002104">
    <property type="entry name" value="Integrase_catalytic"/>
</dbReference>
<dbReference type="GO" id="GO:0015074">
    <property type="term" value="P:DNA integration"/>
    <property type="evidence" value="ECO:0007669"/>
    <property type="project" value="UniProtKB-KW"/>
</dbReference>
<evidence type="ECO:0000256" key="2">
    <source>
        <dbReference type="ARBA" id="ARBA00022908"/>
    </source>
</evidence>
<evidence type="ECO:0000313" key="9">
    <source>
        <dbReference type="EMBL" id="MCP2267425.1"/>
    </source>
</evidence>